<keyword evidence="2" id="KW-0812">Transmembrane</keyword>
<feature type="transmembrane region" description="Helical" evidence="2">
    <location>
        <begin position="12"/>
        <end position="31"/>
    </location>
</feature>
<dbReference type="RefSeq" id="WP_211370743.1">
    <property type="nucleotide sequence ID" value="NZ_VCKY01000278.1"/>
</dbReference>
<organism evidence="3 4">
    <name type="scientific">Nonomuraea turkmeniaca</name>
    <dbReference type="NCBI Taxonomy" id="103838"/>
    <lineage>
        <taxon>Bacteria</taxon>
        <taxon>Bacillati</taxon>
        <taxon>Actinomycetota</taxon>
        <taxon>Actinomycetes</taxon>
        <taxon>Streptosporangiales</taxon>
        <taxon>Streptosporangiaceae</taxon>
        <taxon>Nonomuraea</taxon>
    </lineage>
</organism>
<accession>A0A5S4EY92</accession>
<dbReference type="Proteomes" id="UP000309128">
    <property type="component" value="Unassembled WGS sequence"/>
</dbReference>
<evidence type="ECO:0000256" key="1">
    <source>
        <dbReference type="SAM" id="MobiDB-lite"/>
    </source>
</evidence>
<protein>
    <submittedName>
        <fullName evidence="3">Multicopper oxidase family protein</fullName>
    </submittedName>
</protein>
<proteinExistence type="predicted"/>
<keyword evidence="2" id="KW-0472">Membrane</keyword>
<feature type="non-terminal residue" evidence="3">
    <location>
        <position position="74"/>
    </location>
</feature>
<evidence type="ECO:0000256" key="2">
    <source>
        <dbReference type="SAM" id="Phobius"/>
    </source>
</evidence>
<evidence type="ECO:0000313" key="3">
    <source>
        <dbReference type="EMBL" id="TMR08651.1"/>
    </source>
</evidence>
<feature type="compositionally biased region" description="Gly residues" evidence="1">
    <location>
        <begin position="54"/>
        <end position="67"/>
    </location>
</feature>
<dbReference type="AlphaFoldDB" id="A0A5S4EY92"/>
<keyword evidence="2" id="KW-1133">Transmembrane helix</keyword>
<sequence length="74" mass="7760">MLRDRRNGGRVRLVVACASTMAVLGPLIWLWQNSLLPETYSVMDMGHVDYGGGPRGAMEHSGGGASAHGGHAVA</sequence>
<gene>
    <name evidence="3" type="ORF">ETD86_46815</name>
</gene>
<keyword evidence="4" id="KW-1185">Reference proteome</keyword>
<name>A0A5S4EY92_9ACTN</name>
<feature type="region of interest" description="Disordered" evidence="1">
    <location>
        <begin position="54"/>
        <end position="74"/>
    </location>
</feature>
<comment type="caution">
    <text evidence="3">The sequence shown here is derived from an EMBL/GenBank/DDBJ whole genome shotgun (WGS) entry which is preliminary data.</text>
</comment>
<reference evidence="3 4" key="1">
    <citation type="submission" date="2019-05" db="EMBL/GenBank/DDBJ databases">
        <title>Draft genome sequence of Nonomuraea turkmeniaca DSM 43926.</title>
        <authorList>
            <person name="Saricaoglu S."/>
            <person name="Isik K."/>
        </authorList>
    </citation>
    <scope>NUCLEOTIDE SEQUENCE [LARGE SCALE GENOMIC DNA]</scope>
    <source>
        <strain evidence="3 4">DSM 43926</strain>
    </source>
</reference>
<dbReference type="EMBL" id="VCKY01000278">
    <property type="protein sequence ID" value="TMR08651.1"/>
    <property type="molecule type" value="Genomic_DNA"/>
</dbReference>
<evidence type="ECO:0000313" key="4">
    <source>
        <dbReference type="Proteomes" id="UP000309128"/>
    </source>
</evidence>